<feature type="transmembrane region" description="Helical" evidence="10">
    <location>
        <begin position="198"/>
        <end position="217"/>
    </location>
</feature>
<dbReference type="Pfam" id="PF00702">
    <property type="entry name" value="Hydrolase"/>
    <property type="match status" value="1"/>
</dbReference>
<feature type="transmembrane region" description="Helical" evidence="10">
    <location>
        <begin position="728"/>
        <end position="746"/>
    </location>
</feature>
<dbReference type="GO" id="GO:0016887">
    <property type="term" value="F:ATP hydrolysis activity"/>
    <property type="evidence" value="ECO:0007669"/>
    <property type="project" value="InterPro"/>
</dbReference>
<dbReference type="PRINTS" id="PR00943">
    <property type="entry name" value="CUATPASE"/>
</dbReference>
<dbReference type="InterPro" id="IPR018303">
    <property type="entry name" value="ATPase_P-typ_P_site"/>
</dbReference>
<dbReference type="InterPro" id="IPR001757">
    <property type="entry name" value="P_typ_ATPase"/>
</dbReference>
<keyword evidence="3 10" id="KW-0812">Transmembrane</keyword>
<feature type="transmembrane region" description="Helical" evidence="10">
    <location>
        <begin position="351"/>
        <end position="372"/>
    </location>
</feature>
<keyword evidence="6" id="KW-0067">ATP-binding</keyword>
<evidence type="ECO:0000256" key="3">
    <source>
        <dbReference type="ARBA" id="ARBA00022692"/>
    </source>
</evidence>
<dbReference type="Gene3D" id="2.70.150.10">
    <property type="entry name" value="Calcium-transporting ATPase, cytoplasmic transduction domain A"/>
    <property type="match status" value="1"/>
</dbReference>
<keyword evidence="8 10" id="KW-1133">Transmembrane helix</keyword>
<keyword evidence="4" id="KW-0479">Metal-binding</keyword>
<dbReference type="SUPFAM" id="SSF81665">
    <property type="entry name" value="Calcium ATPase, transmembrane domain M"/>
    <property type="match status" value="1"/>
</dbReference>
<dbReference type="PANTHER" id="PTHR43520:SF8">
    <property type="entry name" value="P-TYPE CU(+) TRANSPORTER"/>
    <property type="match status" value="1"/>
</dbReference>
<dbReference type="EMBL" id="CAEMXZ010000064">
    <property type="protein sequence ID" value="CAB4323699.1"/>
    <property type="molecule type" value="Genomic_DNA"/>
</dbReference>
<dbReference type="PANTHER" id="PTHR43520">
    <property type="entry name" value="ATP7, ISOFORM B"/>
    <property type="match status" value="1"/>
</dbReference>
<feature type="transmembrane region" description="Helical" evidence="10">
    <location>
        <begin position="95"/>
        <end position="115"/>
    </location>
</feature>
<dbReference type="SFLD" id="SFLDS00003">
    <property type="entry name" value="Haloacid_Dehalogenase"/>
    <property type="match status" value="1"/>
</dbReference>
<dbReference type="AlphaFoldDB" id="A0A6J5YJ56"/>
<dbReference type="SUPFAM" id="SSF56784">
    <property type="entry name" value="HAD-like"/>
    <property type="match status" value="1"/>
</dbReference>
<dbReference type="GO" id="GO:0043682">
    <property type="term" value="F:P-type divalent copper transporter activity"/>
    <property type="evidence" value="ECO:0007669"/>
    <property type="project" value="TreeGrafter"/>
</dbReference>
<reference evidence="12" key="1">
    <citation type="submission" date="2020-05" db="EMBL/GenBank/DDBJ databases">
        <authorList>
            <person name="Chiriac C."/>
            <person name="Salcher M."/>
            <person name="Ghai R."/>
            <person name="Kavagutti S V."/>
        </authorList>
    </citation>
    <scope>NUCLEOTIDE SEQUENCE</scope>
</reference>
<dbReference type="InterPro" id="IPR059000">
    <property type="entry name" value="ATPase_P-type_domA"/>
</dbReference>
<dbReference type="Gene3D" id="3.40.50.1000">
    <property type="entry name" value="HAD superfamily/HAD-like"/>
    <property type="match status" value="1"/>
</dbReference>
<dbReference type="SFLD" id="SFLDF00027">
    <property type="entry name" value="p-type_atpase"/>
    <property type="match status" value="1"/>
</dbReference>
<dbReference type="GO" id="GO:0055070">
    <property type="term" value="P:copper ion homeostasis"/>
    <property type="evidence" value="ECO:0007669"/>
    <property type="project" value="TreeGrafter"/>
</dbReference>
<name>A0A6J5YJ56_9ZZZZ</name>
<dbReference type="FunFam" id="3.30.70.100:FF:000005">
    <property type="entry name" value="Copper-exporting P-type ATPase A"/>
    <property type="match status" value="1"/>
</dbReference>
<evidence type="ECO:0000256" key="7">
    <source>
        <dbReference type="ARBA" id="ARBA00022967"/>
    </source>
</evidence>
<dbReference type="PRINTS" id="PR00119">
    <property type="entry name" value="CATATPASE"/>
</dbReference>
<proteinExistence type="inferred from homology"/>
<dbReference type="GO" id="GO:0005507">
    <property type="term" value="F:copper ion binding"/>
    <property type="evidence" value="ECO:0007669"/>
    <property type="project" value="TreeGrafter"/>
</dbReference>
<feature type="domain" description="HMA" evidence="11">
    <location>
        <begin position="9"/>
        <end position="75"/>
    </location>
</feature>
<evidence type="ECO:0000256" key="8">
    <source>
        <dbReference type="ARBA" id="ARBA00022989"/>
    </source>
</evidence>
<gene>
    <name evidence="12" type="ORF">UFOPK1392_01456</name>
</gene>
<dbReference type="InterPro" id="IPR017969">
    <property type="entry name" value="Heavy-metal-associated_CS"/>
</dbReference>
<evidence type="ECO:0000256" key="5">
    <source>
        <dbReference type="ARBA" id="ARBA00022741"/>
    </source>
</evidence>
<dbReference type="Gene3D" id="3.30.70.100">
    <property type="match status" value="1"/>
</dbReference>
<feature type="transmembrane region" description="Helical" evidence="10">
    <location>
        <begin position="384"/>
        <end position="406"/>
    </location>
</feature>
<dbReference type="PROSITE" id="PS50846">
    <property type="entry name" value="HMA_2"/>
    <property type="match status" value="1"/>
</dbReference>
<feature type="transmembrane region" description="Helical" evidence="10">
    <location>
        <begin position="155"/>
        <end position="178"/>
    </location>
</feature>
<dbReference type="CDD" id="cd02094">
    <property type="entry name" value="P-type_ATPase_Cu-like"/>
    <property type="match status" value="1"/>
</dbReference>
<dbReference type="InterPro" id="IPR006121">
    <property type="entry name" value="HMA_dom"/>
</dbReference>
<dbReference type="GO" id="GO:0005524">
    <property type="term" value="F:ATP binding"/>
    <property type="evidence" value="ECO:0007669"/>
    <property type="project" value="UniProtKB-KW"/>
</dbReference>
<accession>A0A6J5YJ56</accession>
<keyword evidence="9 10" id="KW-0472">Membrane</keyword>
<evidence type="ECO:0000256" key="9">
    <source>
        <dbReference type="ARBA" id="ARBA00023136"/>
    </source>
</evidence>
<keyword evidence="5" id="KW-0547">Nucleotide-binding</keyword>
<dbReference type="Pfam" id="PF00403">
    <property type="entry name" value="HMA"/>
    <property type="match status" value="1"/>
</dbReference>
<evidence type="ECO:0000256" key="1">
    <source>
        <dbReference type="ARBA" id="ARBA00004127"/>
    </source>
</evidence>
<organism evidence="12">
    <name type="scientific">freshwater metagenome</name>
    <dbReference type="NCBI Taxonomy" id="449393"/>
    <lineage>
        <taxon>unclassified sequences</taxon>
        <taxon>metagenomes</taxon>
        <taxon>ecological metagenomes</taxon>
    </lineage>
</organism>
<sequence length="756" mass="78764">MATAADATTRLDLPIEGMTCAACATRIGKGLSKLEGVERADVNLAAARATIVFDPAAITADAFKARIESLGYSVPEVDDQAALEAKYISVLTRRLIVAVVLTAPTLLISMIPALMFHNWQWVAFALTTPVVFFSGWGFHRAAAINLRHGTATMDTLVSMGTLAAWLWSTIALVFLGAADESSTSMGSMPGMGDGSTTNAPHVYFETAGVIIALILLGKWFEARARRRSGDAIRKLAELGAKTARLEDGTEVPLESLTVGMRFVVRPGEKIATDGRVVDGHSAIDMAMLTGEPVPVEVGPGDEVAGATINANGHLVVEATRVGADTALAQIVKLVEDAQGSRAPIQRLADRVAGVFVPIVLAIAVLTLIGWAATGHDANEMFSAAVAVLIIACPCALGLATPTAIMVGTGRGAQLGIIIKGGEVLEQTRRVDIAVLDKTGTLTEGRMELVDIIAMTGESPEVVRNIAAEVEARSEHPIAAAIVAAAEADTPGLTTAAEIIRFTNHPGRGVTAVKLASSGAETRVGVGRPSLFTSIAPELIAAIDAAETAGRTAVVAGWSVDGRDDDQLPARGVLVVADRLKDTSAQAVRQLHELGLEVVLLTGDNRRAAEYIGAEVGVDHVVAEVLPADKVAEVRRLQEAGHVVAMVGDGINDAPALAQADLGIAIGTGTDVAIEASDLTIVSGDLRAAADAIALSRRTLSTIKGNLFWAFAYNVAAIPLAAFGVLNPMIAAGTMGFSSVFVVSNSLRLRRFKGLRR</sequence>
<dbReference type="InterPro" id="IPR023298">
    <property type="entry name" value="ATPase_P-typ_TM_dom_sf"/>
</dbReference>
<dbReference type="InterPro" id="IPR036163">
    <property type="entry name" value="HMA_dom_sf"/>
</dbReference>
<feature type="transmembrane region" description="Helical" evidence="10">
    <location>
        <begin position="121"/>
        <end position="143"/>
    </location>
</feature>
<dbReference type="CDD" id="cd00371">
    <property type="entry name" value="HMA"/>
    <property type="match status" value="1"/>
</dbReference>
<dbReference type="GO" id="GO:0016020">
    <property type="term" value="C:membrane"/>
    <property type="evidence" value="ECO:0007669"/>
    <property type="project" value="InterPro"/>
</dbReference>
<dbReference type="InterPro" id="IPR044492">
    <property type="entry name" value="P_typ_ATPase_HD_dom"/>
</dbReference>
<dbReference type="SUPFAM" id="SSF81653">
    <property type="entry name" value="Calcium ATPase, transduction domain A"/>
    <property type="match status" value="1"/>
</dbReference>
<evidence type="ECO:0000256" key="10">
    <source>
        <dbReference type="SAM" id="Phobius"/>
    </source>
</evidence>
<keyword evidence="7" id="KW-1278">Translocase</keyword>
<comment type="similarity">
    <text evidence="2">Belongs to the cation transport ATPase (P-type) (TC 3.A.3) family. Type IB subfamily.</text>
</comment>
<dbReference type="Gene3D" id="3.40.1110.10">
    <property type="entry name" value="Calcium-transporting ATPase, cytoplasmic domain N"/>
    <property type="match status" value="1"/>
</dbReference>
<dbReference type="InterPro" id="IPR023299">
    <property type="entry name" value="ATPase_P-typ_cyto_dom_N"/>
</dbReference>
<dbReference type="FunFam" id="2.70.150.10:FF:000002">
    <property type="entry name" value="Copper-transporting ATPase 1, putative"/>
    <property type="match status" value="1"/>
</dbReference>
<protein>
    <submittedName>
        <fullName evidence="12">Unannotated protein</fullName>
    </submittedName>
</protein>
<dbReference type="InterPro" id="IPR027256">
    <property type="entry name" value="P-typ_ATPase_IB"/>
</dbReference>
<dbReference type="PROSITE" id="PS01047">
    <property type="entry name" value="HMA_1"/>
    <property type="match status" value="1"/>
</dbReference>
<dbReference type="GO" id="GO:0012505">
    <property type="term" value="C:endomembrane system"/>
    <property type="evidence" value="ECO:0007669"/>
    <property type="project" value="UniProtKB-SubCell"/>
</dbReference>
<dbReference type="InterPro" id="IPR036412">
    <property type="entry name" value="HAD-like_sf"/>
</dbReference>
<evidence type="ECO:0000256" key="6">
    <source>
        <dbReference type="ARBA" id="ARBA00022840"/>
    </source>
</evidence>
<evidence type="ECO:0000259" key="11">
    <source>
        <dbReference type="PROSITE" id="PS50846"/>
    </source>
</evidence>
<dbReference type="NCBIfam" id="TIGR01494">
    <property type="entry name" value="ATPase_P-type"/>
    <property type="match status" value="1"/>
</dbReference>
<dbReference type="SUPFAM" id="SSF81660">
    <property type="entry name" value="Metal cation-transporting ATPase, ATP-binding domain N"/>
    <property type="match status" value="1"/>
</dbReference>
<comment type="subcellular location">
    <subcellularLocation>
        <location evidence="1">Endomembrane system</location>
        <topology evidence="1">Multi-pass membrane protein</topology>
    </subcellularLocation>
</comment>
<dbReference type="NCBIfam" id="TIGR01525">
    <property type="entry name" value="ATPase-IB_hvy"/>
    <property type="match status" value="1"/>
</dbReference>
<evidence type="ECO:0000256" key="2">
    <source>
        <dbReference type="ARBA" id="ARBA00006024"/>
    </source>
</evidence>
<dbReference type="SFLD" id="SFLDG00002">
    <property type="entry name" value="C1.7:_P-type_atpase_like"/>
    <property type="match status" value="1"/>
</dbReference>
<dbReference type="Pfam" id="PF00122">
    <property type="entry name" value="E1-E2_ATPase"/>
    <property type="match status" value="1"/>
</dbReference>
<dbReference type="InterPro" id="IPR023214">
    <property type="entry name" value="HAD_sf"/>
</dbReference>
<evidence type="ECO:0000313" key="12">
    <source>
        <dbReference type="EMBL" id="CAB4323699.1"/>
    </source>
</evidence>
<dbReference type="InterPro" id="IPR008250">
    <property type="entry name" value="ATPase_P-typ_transduc_dom_A_sf"/>
</dbReference>
<feature type="transmembrane region" description="Helical" evidence="10">
    <location>
        <begin position="705"/>
        <end position="722"/>
    </location>
</feature>
<dbReference type="SUPFAM" id="SSF55008">
    <property type="entry name" value="HMA, heavy metal-associated domain"/>
    <property type="match status" value="1"/>
</dbReference>
<dbReference type="PROSITE" id="PS00154">
    <property type="entry name" value="ATPASE_E1_E2"/>
    <property type="match status" value="1"/>
</dbReference>
<evidence type="ECO:0000256" key="4">
    <source>
        <dbReference type="ARBA" id="ARBA00022723"/>
    </source>
</evidence>